<proteinExistence type="predicted"/>
<dbReference type="EMBL" id="LXQD01000287">
    <property type="protein sequence ID" value="RCJ29574.1"/>
    <property type="molecule type" value="Genomic_DNA"/>
</dbReference>
<feature type="chain" id="PRO_5016711105" description="Glycine zipper 2TM domain-containing protein" evidence="1">
    <location>
        <begin position="27"/>
        <end position="133"/>
    </location>
</feature>
<sequence>MKQLLKRTFLPSLMAASLAGVSLVPAQPAAADNRVLEDAAIGAGAGVVTGAVTRCGSAFDNAIRGGLSGAAVNGANGLRRNRRDRNLAQDIGVGAGANVLAGTFTGGCRNTLKKGASGAVGGAAIHILRNRRR</sequence>
<evidence type="ECO:0008006" key="4">
    <source>
        <dbReference type="Google" id="ProtNLM"/>
    </source>
</evidence>
<feature type="signal peptide" evidence="1">
    <location>
        <begin position="1"/>
        <end position="26"/>
    </location>
</feature>
<organism evidence="2 3">
    <name type="scientific">Nostoc minutum NIES-26</name>
    <dbReference type="NCBI Taxonomy" id="1844469"/>
    <lineage>
        <taxon>Bacteria</taxon>
        <taxon>Bacillati</taxon>
        <taxon>Cyanobacteriota</taxon>
        <taxon>Cyanophyceae</taxon>
        <taxon>Nostocales</taxon>
        <taxon>Nostocaceae</taxon>
        <taxon>Nostoc</taxon>
    </lineage>
</organism>
<keyword evidence="1" id="KW-0732">Signal</keyword>
<evidence type="ECO:0000313" key="3">
    <source>
        <dbReference type="Proteomes" id="UP000252107"/>
    </source>
</evidence>
<protein>
    <recommendedName>
        <fullName evidence="4">Glycine zipper 2TM domain-containing protein</fullName>
    </recommendedName>
</protein>
<accession>A0A367R202</accession>
<comment type="caution">
    <text evidence="2">The sequence shown here is derived from an EMBL/GenBank/DDBJ whole genome shotgun (WGS) entry which is preliminary data.</text>
</comment>
<evidence type="ECO:0000256" key="1">
    <source>
        <dbReference type="SAM" id="SignalP"/>
    </source>
</evidence>
<keyword evidence="3" id="KW-1185">Reference proteome</keyword>
<evidence type="ECO:0000313" key="2">
    <source>
        <dbReference type="EMBL" id="RCJ29574.1"/>
    </source>
</evidence>
<name>A0A367R202_9NOSO</name>
<gene>
    <name evidence="2" type="ORF">A6770_21700</name>
</gene>
<dbReference type="AlphaFoldDB" id="A0A367R202"/>
<dbReference type="Proteomes" id="UP000252107">
    <property type="component" value="Unassembled WGS sequence"/>
</dbReference>
<reference evidence="2" key="1">
    <citation type="submission" date="2016-04" db="EMBL/GenBank/DDBJ databases">
        <authorList>
            <person name="Tabuchi Yagui T.R."/>
        </authorList>
    </citation>
    <scope>NUCLEOTIDE SEQUENCE [LARGE SCALE GENOMIC DNA]</scope>
    <source>
        <strain evidence="2">NIES-26</strain>
    </source>
</reference>